<feature type="compositionally biased region" description="Low complexity" evidence="1">
    <location>
        <begin position="469"/>
        <end position="479"/>
    </location>
</feature>
<organism evidence="2 3">
    <name type="scientific">Phlyctema vagabunda</name>
    <dbReference type="NCBI Taxonomy" id="108571"/>
    <lineage>
        <taxon>Eukaryota</taxon>
        <taxon>Fungi</taxon>
        <taxon>Dikarya</taxon>
        <taxon>Ascomycota</taxon>
        <taxon>Pezizomycotina</taxon>
        <taxon>Leotiomycetes</taxon>
        <taxon>Helotiales</taxon>
        <taxon>Dermateaceae</taxon>
        <taxon>Phlyctema</taxon>
    </lineage>
</organism>
<feature type="region of interest" description="Disordered" evidence="1">
    <location>
        <begin position="80"/>
        <end position="122"/>
    </location>
</feature>
<feature type="compositionally biased region" description="Polar residues" evidence="1">
    <location>
        <begin position="409"/>
        <end position="439"/>
    </location>
</feature>
<accession>A0ABR4P5N2</accession>
<comment type="caution">
    <text evidence="2">The sequence shown here is derived from an EMBL/GenBank/DDBJ whole genome shotgun (WGS) entry which is preliminary data.</text>
</comment>
<feature type="region of interest" description="Disordered" evidence="1">
    <location>
        <begin position="465"/>
        <end position="513"/>
    </location>
</feature>
<evidence type="ECO:0000313" key="2">
    <source>
        <dbReference type="EMBL" id="KAL3418621.1"/>
    </source>
</evidence>
<proteinExistence type="predicted"/>
<dbReference type="Proteomes" id="UP001629113">
    <property type="component" value="Unassembled WGS sequence"/>
</dbReference>
<feature type="compositionally biased region" description="Polar residues" evidence="1">
    <location>
        <begin position="16"/>
        <end position="26"/>
    </location>
</feature>
<evidence type="ECO:0000313" key="3">
    <source>
        <dbReference type="Proteomes" id="UP001629113"/>
    </source>
</evidence>
<feature type="compositionally biased region" description="Low complexity" evidence="1">
    <location>
        <begin position="340"/>
        <end position="354"/>
    </location>
</feature>
<feature type="compositionally biased region" description="Low complexity" evidence="1">
    <location>
        <begin position="488"/>
        <end position="505"/>
    </location>
</feature>
<reference evidence="2 3" key="1">
    <citation type="submission" date="2024-06" db="EMBL/GenBank/DDBJ databases">
        <title>Complete genome of Phlyctema vagabunda strain 19-DSS-EL-015.</title>
        <authorList>
            <person name="Fiorenzani C."/>
        </authorList>
    </citation>
    <scope>NUCLEOTIDE SEQUENCE [LARGE SCALE GENOMIC DNA]</scope>
    <source>
        <strain evidence="2 3">19-DSS-EL-015</strain>
    </source>
</reference>
<feature type="region of interest" description="Disordered" evidence="1">
    <location>
        <begin position="405"/>
        <end position="453"/>
    </location>
</feature>
<feature type="region of interest" description="Disordered" evidence="1">
    <location>
        <begin position="337"/>
        <end position="356"/>
    </location>
</feature>
<keyword evidence="3" id="KW-1185">Reference proteome</keyword>
<name>A0ABR4P5N2_9HELO</name>
<feature type="region of interest" description="Disordered" evidence="1">
    <location>
        <begin position="1"/>
        <end position="26"/>
    </location>
</feature>
<gene>
    <name evidence="2" type="ORF">PVAG01_10337</name>
</gene>
<protein>
    <submittedName>
        <fullName evidence="2">Uncharacterized protein</fullName>
    </submittedName>
</protein>
<sequence>MNSTENDSGDCKYPGSATSRVSNSANDKMNIKSQTTGQSTSNHEGLVKTNETVAPVQTYLGPIFINGVYAGDRMGIAPGHELQSATGSGSPSSATSTESLTTNPFDKGIPIEENTPIGSNKSGAFHKTGDVYNQALGDEQFPTKEASEHLDTWGDTNFIHKHNITSYDQLIAMRSRMSGKEKEAEVRSAKIAREASRGTSHNNNNAVVPNLPFAYVNPGEAYWREPCTDPNNASIHTAQNTRGFTRGIPGSAVPRFGNGFPPGNDANTATGVGSSSGYGYGPGPGPHSAYQFGSNFASNGVAGGLTPDFARGVPGSAVPGFGNSLASGNYVNTTTGVGRSSASASGPGPGPHSAFQSGSNFVFRGFSGRHSASNPGINSAYGRASRNTANLAPGHVAMASLATPPSFRGSASQEYAPSTSSSVSNHGVAGLSSTPQTLAGTRRNLAGSPKHTVLDKKITKVKLNYKQSTLNRTNTNTNTMQGSSTDASNIGNNNGKSSQSQNKKSSTTEAKKGGRGFSVVRQIAPSALIVVHIRRALIPYLRESSAQFGIGYPNDWPQDDLRLTRLSFVSLRDPPKQNEIFVIVANTSKANGDVDKSSTVGYMMHICASNVARYRKVSIRHDIDT</sequence>
<evidence type="ECO:0000256" key="1">
    <source>
        <dbReference type="SAM" id="MobiDB-lite"/>
    </source>
</evidence>
<dbReference type="EMBL" id="JBFCZG010000009">
    <property type="protein sequence ID" value="KAL3418621.1"/>
    <property type="molecule type" value="Genomic_DNA"/>
</dbReference>
<feature type="compositionally biased region" description="Low complexity" evidence="1">
    <location>
        <begin position="84"/>
        <end position="102"/>
    </location>
</feature>